<dbReference type="PATRIC" id="fig|1423740.3.peg.1200"/>
<dbReference type="Proteomes" id="UP000051048">
    <property type="component" value="Unassembled WGS sequence"/>
</dbReference>
<dbReference type="Gene3D" id="3.40.1190.20">
    <property type="match status" value="1"/>
</dbReference>
<keyword evidence="2" id="KW-0808">Transferase</keyword>
<name>A0A0R1TA05_9LACO</name>
<dbReference type="AlphaFoldDB" id="A0A0R1TA05"/>
<dbReference type="InterPro" id="IPR017583">
    <property type="entry name" value="Tagatose/fructose_Pkinase"/>
</dbReference>
<accession>A0A0R1TA05</accession>
<dbReference type="Pfam" id="PF00294">
    <property type="entry name" value="PfkB"/>
    <property type="match status" value="1"/>
</dbReference>
<dbReference type="EMBL" id="AZFH01000155">
    <property type="protein sequence ID" value="KRL78230.1"/>
    <property type="molecule type" value="Genomic_DNA"/>
</dbReference>
<evidence type="ECO:0000256" key="2">
    <source>
        <dbReference type="ARBA" id="ARBA00022679"/>
    </source>
</evidence>
<evidence type="ECO:0000259" key="6">
    <source>
        <dbReference type="Pfam" id="PF00294"/>
    </source>
</evidence>
<comment type="caution">
    <text evidence="7">The sequence shown here is derived from an EMBL/GenBank/DDBJ whole genome shotgun (WGS) entry which is preliminary data.</text>
</comment>
<keyword evidence="3" id="KW-0547">Nucleotide-binding</keyword>
<gene>
    <name evidence="7" type="ORF">FC36_GL001116</name>
</gene>
<dbReference type="InterPro" id="IPR011611">
    <property type="entry name" value="PfkB_dom"/>
</dbReference>
<evidence type="ECO:0000256" key="4">
    <source>
        <dbReference type="ARBA" id="ARBA00022777"/>
    </source>
</evidence>
<protein>
    <submittedName>
        <fullName evidence="7">Fructose-1-phosphate kinase</fullName>
    </submittedName>
</protein>
<evidence type="ECO:0000313" key="7">
    <source>
        <dbReference type="EMBL" id="KRL78230.1"/>
    </source>
</evidence>
<organism evidence="7 8">
    <name type="scientific">Ligilactobacillus equi DSM 15833 = JCM 10991</name>
    <dbReference type="NCBI Taxonomy" id="1423740"/>
    <lineage>
        <taxon>Bacteria</taxon>
        <taxon>Bacillati</taxon>
        <taxon>Bacillota</taxon>
        <taxon>Bacilli</taxon>
        <taxon>Lactobacillales</taxon>
        <taxon>Lactobacillaceae</taxon>
        <taxon>Ligilactobacillus</taxon>
    </lineage>
</organism>
<dbReference type="GO" id="GO:0005524">
    <property type="term" value="F:ATP binding"/>
    <property type="evidence" value="ECO:0007669"/>
    <property type="project" value="UniProtKB-KW"/>
</dbReference>
<dbReference type="GO" id="GO:0008662">
    <property type="term" value="F:1-phosphofructokinase activity"/>
    <property type="evidence" value="ECO:0007669"/>
    <property type="project" value="InterPro"/>
</dbReference>
<dbReference type="PANTHER" id="PTHR46566:SF1">
    <property type="entry name" value="1-PHOSPHOFRUCTOKINASE"/>
    <property type="match status" value="1"/>
</dbReference>
<dbReference type="GO" id="GO:0005829">
    <property type="term" value="C:cytosol"/>
    <property type="evidence" value="ECO:0007669"/>
    <property type="project" value="TreeGrafter"/>
</dbReference>
<evidence type="ECO:0000313" key="8">
    <source>
        <dbReference type="Proteomes" id="UP000051048"/>
    </source>
</evidence>
<dbReference type="InterPro" id="IPR029056">
    <property type="entry name" value="Ribokinase-like"/>
</dbReference>
<dbReference type="NCBIfam" id="TIGR03168">
    <property type="entry name" value="1-PFK"/>
    <property type="match status" value="1"/>
</dbReference>
<dbReference type="InterPro" id="IPR022463">
    <property type="entry name" value="1-PFruKinase"/>
</dbReference>
<dbReference type="CDD" id="cd01164">
    <property type="entry name" value="FruK_PfkB_like"/>
    <property type="match status" value="1"/>
</dbReference>
<reference evidence="7 8" key="1">
    <citation type="journal article" date="2015" name="Genome Announc.">
        <title>Expanding the biotechnology potential of lactobacilli through comparative genomics of 213 strains and associated genera.</title>
        <authorList>
            <person name="Sun Z."/>
            <person name="Harris H.M."/>
            <person name="McCann A."/>
            <person name="Guo C."/>
            <person name="Argimon S."/>
            <person name="Zhang W."/>
            <person name="Yang X."/>
            <person name="Jeffery I.B."/>
            <person name="Cooney J.C."/>
            <person name="Kagawa T.F."/>
            <person name="Liu W."/>
            <person name="Song Y."/>
            <person name="Salvetti E."/>
            <person name="Wrobel A."/>
            <person name="Rasinkangas P."/>
            <person name="Parkhill J."/>
            <person name="Rea M.C."/>
            <person name="O'Sullivan O."/>
            <person name="Ritari J."/>
            <person name="Douillard F.P."/>
            <person name="Paul Ross R."/>
            <person name="Yang R."/>
            <person name="Briner A.E."/>
            <person name="Felis G.E."/>
            <person name="de Vos W.M."/>
            <person name="Barrangou R."/>
            <person name="Klaenhammer T.R."/>
            <person name="Caufield P.W."/>
            <person name="Cui Y."/>
            <person name="Zhang H."/>
            <person name="O'Toole P.W."/>
        </authorList>
    </citation>
    <scope>NUCLEOTIDE SEQUENCE [LARGE SCALE GENOMIC DNA]</scope>
    <source>
        <strain evidence="7 8">DSM 15833</strain>
    </source>
</reference>
<keyword evidence="4 7" id="KW-0418">Kinase</keyword>
<dbReference type="SUPFAM" id="SSF53613">
    <property type="entry name" value="Ribokinase-like"/>
    <property type="match status" value="1"/>
</dbReference>
<comment type="similarity">
    <text evidence="1">Belongs to the carbohydrate kinase PfkB family.</text>
</comment>
<sequence>MIRPRFLNGNSENIFRILLAFRKPKSIIIHYNKSVNKNDWFCLYLKRRKGGVLMIYTITLNPAIDLAIETETLRNGVVNRTNFCDIQPNGKGVNVSIILKKLNVDNIALGIGGGFTLDFISDSLKSKGITNKFWRVEQPTRINVFTKVVSTGEEFKEVNPGPTIPKNLQEKLLTYLKKHVTCDDWIIVSGSFSKGISPSYLEDIAKISREVNCGLVIDSSYKEVLDILKYNPYLIKPNEEELLEWFDDKNRDDMNLDILIEYGQNLIERGARNVLLSLGDKGACLITNTNVYVSNAPKIKLQNSAGSGDTMLGTFMGEIINKVPTLEAFKRSIAAGSDTAQSTGLTDFKTVSELEKQVKITCYSK</sequence>
<proteinExistence type="inferred from homology"/>
<evidence type="ECO:0000256" key="1">
    <source>
        <dbReference type="ARBA" id="ARBA00010688"/>
    </source>
</evidence>
<feature type="domain" description="Carbohydrate kinase PfkB" evidence="6">
    <location>
        <begin position="64"/>
        <end position="347"/>
    </location>
</feature>
<evidence type="ECO:0000256" key="3">
    <source>
        <dbReference type="ARBA" id="ARBA00022741"/>
    </source>
</evidence>
<dbReference type="STRING" id="1423740.FC36_GL001116"/>
<dbReference type="NCBIfam" id="TIGR03828">
    <property type="entry name" value="pfkB"/>
    <property type="match status" value="1"/>
</dbReference>
<keyword evidence="5" id="KW-0067">ATP-binding</keyword>
<dbReference type="PANTHER" id="PTHR46566">
    <property type="entry name" value="1-PHOSPHOFRUCTOKINASE-RELATED"/>
    <property type="match status" value="1"/>
</dbReference>
<evidence type="ECO:0000256" key="5">
    <source>
        <dbReference type="ARBA" id="ARBA00022840"/>
    </source>
</evidence>